<name>A0ABP8HY70_9BACT</name>
<dbReference type="PANTHER" id="PTHR40254">
    <property type="entry name" value="BLR0577 PROTEIN"/>
    <property type="match status" value="1"/>
</dbReference>
<dbReference type="SUPFAM" id="SSF51905">
    <property type="entry name" value="FAD/NAD(P)-binding domain"/>
    <property type="match status" value="1"/>
</dbReference>
<dbReference type="EMBL" id="BAABGZ010000006">
    <property type="protein sequence ID" value="GAA4347351.1"/>
    <property type="molecule type" value="Genomic_DNA"/>
</dbReference>
<reference evidence="3" key="1">
    <citation type="journal article" date="2019" name="Int. J. Syst. Evol. Microbiol.">
        <title>The Global Catalogue of Microorganisms (GCM) 10K type strain sequencing project: providing services to taxonomists for standard genome sequencing and annotation.</title>
        <authorList>
            <consortium name="The Broad Institute Genomics Platform"/>
            <consortium name="The Broad Institute Genome Sequencing Center for Infectious Disease"/>
            <person name="Wu L."/>
            <person name="Ma J."/>
        </authorList>
    </citation>
    <scope>NUCLEOTIDE SEQUENCE [LARGE SCALE GENOMIC DNA]</scope>
    <source>
        <strain evidence="3">JCM 17923</strain>
    </source>
</reference>
<proteinExistence type="predicted"/>
<dbReference type="InterPro" id="IPR036188">
    <property type="entry name" value="FAD/NAD-bd_sf"/>
</dbReference>
<sequence>MRADSQSPRYCPLTQPFECLSGYTYPLSVPPTVTPSSLRPVITIVGGGFAGSALAVQLYRQPGLSGADIHLIEPREKPGPGLAYTARRPEYLLNVRPGALSFYHEQPAHFLHWLQQQPEARQGLPDFASRATYGRYLAEEVAAVLAAPSPSGNRVHWHHSKALAASPLPTGLRAVELASGEVIASHYVVLALGNFPPPPPAGPDLAYLEHPGYHADPWAAGNLRRIGAHDSVLLIGSGLTAVDVLLALRQDGHEAPVTVVAGHGRWPAAHGKPGPAYPSFYAELAGETTVSGVLRTVRRHMREAAAQGLDWRPVLDSLRPHLGHIWAAWPLAEQRLFLRHWAGIWSAARHRSPPENAAALAALTRTGKVRLTLGRVSEIKPFGNHLEVRIKPGNRPGTWYPMQHVVCCAGPLLDYSRIQEPLVQQLREAGELTPDPLRLGMLTDEHGALLSRQGHASAQLFTLGASRRPAYFESTAVPELRQQAAALARELTQRMSKTA</sequence>
<evidence type="ECO:0000313" key="3">
    <source>
        <dbReference type="Proteomes" id="UP001501153"/>
    </source>
</evidence>
<evidence type="ECO:0000313" key="2">
    <source>
        <dbReference type="EMBL" id="GAA4347351.1"/>
    </source>
</evidence>
<protein>
    <submittedName>
        <fullName evidence="2">FAD/NAD(P)-binding protein</fullName>
    </submittedName>
</protein>
<feature type="domain" description="FAD-dependent urate hydroxylase HpyO/Asp monooxygenase CreE-like FAD/NAD(P)-binding" evidence="1">
    <location>
        <begin position="44"/>
        <end position="194"/>
    </location>
</feature>
<dbReference type="InterPro" id="IPR038732">
    <property type="entry name" value="HpyO/CreE_NAD-binding"/>
</dbReference>
<keyword evidence="3" id="KW-1185">Reference proteome</keyword>
<dbReference type="Gene3D" id="3.50.50.60">
    <property type="entry name" value="FAD/NAD(P)-binding domain"/>
    <property type="match status" value="1"/>
</dbReference>
<dbReference type="Proteomes" id="UP001501153">
    <property type="component" value="Unassembled WGS sequence"/>
</dbReference>
<dbReference type="PANTHER" id="PTHR40254:SF1">
    <property type="entry name" value="BLR0577 PROTEIN"/>
    <property type="match status" value="1"/>
</dbReference>
<dbReference type="Pfam" id="PF13454">
    <property type="entry name" value="NAD_binding_9"/>
    <property type="match status" value="1"/>
</dbReference>
<accession>A0ABP8HY70</accession>
<organism evidence="2 3">
    <name type="scientific">Hymenobacter saemangeumensis</name>
    <dbReference type="NCBI Taxonomy" id="1084522"/>
    <lineage>
        <taxon>Bacteria</taxon>
        <taxon>Pseudomonadati</taxon>
        <taxon>Bacteroidota</taxon>
        <taxon>Cytophagia</taxon>
        <taxon>Cytophagales</taxon>
        <taxon>Hymenobacteraceae</taxon>
        <taxon>Hymenobacter</taxon>
    </lineage>
</organism>
<dbReference type="InterPro" id="IPR052189">
    <property type="entry name" value="L-asp_N-monooxygenase_NS-form"/>
</dbReference>
<gene>
    <name evidence="2" type="ORF">GCM10023185_02400</name>
</gene>
<comment type="caution">
    <text evidence="2">The sequence shown here is derived from an EMBL/GenBank/DDBJ whole genome shotgun (WGS) entry which is preliminary data.</text>
</comment>
<evidence type="ECO:0000259" key="1">
    <source>
        <dbReference type="Pfam" id="PF13454"/>
    </source>
</evidence>